<sequence length="105" mass="11592">MPDTPLPLDYVDFGNPFVASQLTPQNSHIVFERLNCKRTAVNSAGINVRTLLNEAVLPLVNCQNGPDYDTTAVSSNGHVLCIDGAHKKGHCFEPNRQAERYIDHC</sequence>
<proteinExistence type="predicted"/>
<accession>A0A1E3Q589</accession>
<dbReference type="SUPFAM" id="SSF53254">
    <property type="entry name" value="Phosphoglycerate mutase-like"/>
    <property type="match status" value="1"/>
</dbReference>
<protein>
    <submittedName>
        <fullName evidence="1">Uncharacterized protein</fullName>
    </submittedName>
</protein>
<dbReference type="AlphaFoldDB" id="A0A1E3Q589"/>
<keyword evidence="2" id="KW-1185">Reference proteome</keyword>
<dbReference type="OrthoDB" id="6509975at2759"/>
<dbReference type="Gene3D" id="3.40.50.1240">
    <property type="entry name" value="Phosphoglycerate mutase-like"/>
    <property type="match status" value="1"/>
</dbReference>
<dbReference type="EMBL" id="KV454294">
    <property type="protein sequence ID" value="ODQ72856.1"/>
    <property type="molecule type" value="Genomic_DNA"/>
</dbReference>
<evidence type="ECO:0000313" key="1">
    <source>
        <dbReference type="EMBL" id="ODQ72856.1"/>
    </source>
</evidence>
<dbReference type="STRING" id="675824.A0A1E3Q589"/>
<evidence type="ECO:0000313" key="2">
    <source>
        <dbReference type="Proteomes" id="UP000094385"/>
    </source>
</evidence>
<dbReference type="Proteomes" id="UP000094385">
    <property type="component" value="Unassembled WGS sequence"/>
</dbReference>
<gene>
    <name evidence="1" type="ORF">LIPSTDRAFT_104502</name>
</gene>
<dbReference type="InterPro" id="IPR029033">
    <property type="entry name" value="His_PPase_superfam"/>
</dbReference>
<name>A0A1E3Q589_LIPST</name>
<organism evidence="1 2">
    <name type="scientific">Lipomyces starkeyi NRRL Y-11557</name>
    <dbReference type="NCBI Taxonomy" id="675824"/>
    <lineage>
        <taxon>Eukaryota</taxon>
        <taxon>Fungi</taxon>
        <taxon>Dikarya</taxon>
        <taxon>Ascomycota</taxon>
        <taxon>Saccharomycotina</taxon>
        <taxon>Lipomycetes</taxon>
        <taxon>Lipomycetales</taxon>
        <taxon>Lipomycetaceae</taxon>
        <taxon>Lipomyces</taxon>
    </lineage>
</organism>
<reference evidence="1 2" key="1">
    <citation type="journal article" date="2016" name="Proc. Natl. Acad. Sci. U.S.A.">
        <title>Comparative genomics of biotechnologically important yeasts.</title>
        <authorList>
            <person name="Riley R."/>
            <person name="Haridas S."/>
            <person name="Wolfe K.H."/>
            <person name="Lopes M.R."/>
            <person name="Hittinger C.T."/>
            <person name="Goeker M."/>
            <person name="Salamov A.A."/>
            <person name="Wisecaver J.H."/>
            <person name="Long T.M."/>
            <person name="Calvey C.H."/>
            <person name="Aerts A.L."/>
            <person name="Barry K.W."/>
            <person name="Choi C."/>
            <person name="Clum A."/>
            <person name="Coughlan A.Y."/>
            <person name="Deshpande S."/>
            <person name="Douglass A.P."/>
            <person name="Hanson S.J."/>
            <person name="Klenk H.-P."/>
            <person name="LaButti K.M."/>
            <person name="Lapidus A."/>
            <person name="Lindquist E.A."/>
            <person name="Lipzen A.M."/>
            <person name="Meier-Kolthoff J.P."/>
            <person name="Ohm R.A."/>
            <person name="Otillar R.P."/>
            <person name="Pangilinan J.L."/>
            <person name="Peng Y."/>
            <person name="Rokas A."/>
            <person name="Rosa C.A."/>
            <person name="Scheuner C."/>
            <person name="Sibirny A.A."/>
            <person name="Slot J.C."/>
            <person name="Stielow J.B."/>
            <person name="Sun H."/>
            <person name="Kurtzman C.P."/>
            <person name="Blackwell M."/>
            <person name="Grigoriev I.V."/>
            <person name="Jeffries T.W."/>
        </authorList>
    </citation>
    <scope>NUCLEOTIDE SEQUENCE [LARGE SCALE GENOMIC DNA]</scope>
    <source>
        <strain evidence="1 2">NRRL Y-11557</strain>
    </source>
</reference>